<dbReference type="PANTHER" id="PTHR24096">
    <property type="entry name" value="LONG-CHAIN-FATTY-ACID--COA LIGASE"/>
    <property type="match status" value="1"/>
</dbReference>
<evidence type="ECO:0000259" key="4">
    <source>
        <dbReference type="Pfam" id="PF13193"/>
    </source>
</evidence>
<comment type="similarity">
    <text evidence="1">Belongs to the ATP-dependent AMP-binding enzyme family.</text>
</comment>
<evidence type="ECO:0000313" key="5">
    <source>
        <dbReference type="EMBL" id="KAF0324797.1"/>
    </source>
</evidence>
<dbReference type="AlphaFoldDB" id="A0A8H3WHP7"/>
<dbReference type="SUPFAM" id="SSF56801">
    <property type="entry name" value="Acetyl-CoA synthetase-like"/>
    <property type="match status" value="1"/>
</dbReference>
<dbReference type="InterPro" id="IPR042099">
    <property type="entry name" value="ANL_N_sf"/>
</dbReference>
<name>A0A8H3WHP7_9PEZI</name>
<evidence type="ECO:0000256" key="1">
    <source>
        <dbReference type="ARBA" id="ARBA00006432"/>
    </source>
</evidence>
<dbReference type="InterPro" id="IPR025110">
    <property type="entry name" value="AMP-bd_C"/>
</dbReference>
<evidence type="ECO:0000256" key="2">
    <source>
        <dbReference type="ARBA" id="ARBA00022598"/>
    </source>
</evidence>
<accession>A0A8H3WHP7</accession>
<reference evidence="5 6" key="1">
    <citation type="submission" date="2019-12" db="EMBL/GenBank/DDBJ databases">
        <title>A genome sequence resource for the geographically widespread anthracnose pathogen Colletotrichum asianum.</title>
        <authorList>
            <person name="Meng Y."/>
        </authorList>
    </citation>
    <scope>NUCLEOTIDE SEQUENCE [LARGE SCALE GENOMIC DNA]</scope>
    <source>
        <strain evidence="5 6">ICMP 18580</strain>
    </source>
</reference>
<dbReference type="Pfam" id="PF00501">
    <property type="entry name" value="AMP-binding"/>
    <property type="match status" value="1"/>
</dbReference>
<gene>
    <name evidence="5" type="ORF">GQ607_007968</name>
</gene>
<sequence length="743" mass="81595">MIYGYQETGAVPSLDLLTLLFDSEHCLAKDDTPLHAEAEEPTKSINKSDARLLTKQIAHFLRVEYGIGKDAQGKDIVASICSGQSRLPCFFFGVVAAGGVYSAVSSAITSNIDSFKNVLADPDTKVLLCSADTKELALKSGMKPSNILVLESYPEIQLKSADGNIQCNFTATGPKNLLNWKKFTDADELRKTPVCLIYSSGTAGVPKGVLISHENMVAEAVLPSTINRRVWNVWAESGKLIGEPPLSKGYRTLAHLPPAHISGIQGYFVNPFLDGGIVYWVPNGPFDMMKFLGYNKNLNITTFFTAPPIYDGIAKLHQYRPALVDGAFRSLRVAYSGGAALIPQSLLAARADQVLGDAEQGKPVLISQTWGATETTGAVTHMPPDRAGWDTLGSVGALLPGVTMRLVDEDGRDVQPMGEALLKGPTVMLGYYKNPMADKAAFTEDGWLRTGDSVRVQDGLLYYVDRMQDVIKNGASRVFPSELETILREHVAVSDVAVIGVPRGDQGSVPRAFVVLSPQATSQGPMTDIIKQQLVEFVQHKTGKDLAGGVQFVETIPRAPVGKILRRELEQMADRNPAQMSEPALQIYDTTPGSDDPVHLKALAETLYGKLDMCNLDEETRIDVWGMPLPLEAPDEDRVAKGHAHSKVEIVWRKIDSNGEFRMPPRKFVPQWHRGMLIIDRPMTQWDEDEGGSLSVGWDPRIEYLQEQAGWGNYDVVPERRPISYDRRQLTEELECLVYSLSG</sequence>
<organism evidence="5 6">
    <name type="scientific">Colletotrichum asianum</name>
    <dbReference type="NCBI Taxonomy" id="702518"/>
    <lineage>
        <taxon>Eukaryota</taxon>
        <taxon>Fungi</taxon>
        <taxon>Dikarya</taxon>
        <taxon>Ascomycota</taxon>
        <taxon>Pezizomycotina</taxon>
        <taxon>Sordariomycetes</taxon>
        <taxon>Hypocreomycetidae</taxon>
        <taxon>Glomerellales</taxon>
        <taxon>Glomerellaceae</taxon>
        <taxon>Colletotrichum</taxon>
        <taxon>Colletotrichum gloeosporioides species complex</taxon>
    </lineage>
</organism>
<dbReference type="EMBL" id="WOWK01000041">
    <property type="protein sequence ID" value="KAF0324797.1"/>
    <property type="molecule type" value="Genomic_DNA"/>
</dbReference>
<dbReference type="InterPro" id="IPR045851">
    <property type="entry name" value="AMP-bd_C_sf"/>
</dbReference>
<evidence type="ECO:0000313" key="6">
    <source>
        <dbReference type="Proteomes" id="UP000434172"/>
    </source>
</evidence>
<comment type="caution">
    <text evidence="5">The sequence shown here is derived from an EMBL/GenBank/DDBJ whole genome shotgun (WGS) entry which is preliminary data.</text>
</comment>
<dbReference type="GO" id="GO:0016405">
    <property type="term" value="F:CoA-ligase activity"/>
    <property type="evidence" value="ECO:0007669"/>
    <property type="project" value="TreeGrafter"/>
</dbReference>
<dbReference type="Gene3D" id="3.30.300.30">
    <property type="match status" value="1"/>
</dbReference>
<dbReference type="GO" id="GO:0019748">
    <property type="term" value="P:secondary metabolic process"/>
    <property type="evidence" value="ECO:0007669"/>
    <property type="project" value="TreeGrafter"/>
</dbReference>
<dbReference type="Proteomes" id="UP000434172">
    <property type="component" value="Unassembled WGS sequence"/>
</dbReference>
<protein>
    <submittedName>
        <fullName evidence="5">AMP-binding enzyme</fullName>
    </submittedName>
</protein>
<dbReference type="InterPro" id="IPR000873">
    <property type="entry name" value="AMP-dep_synth/lig_dom"/>
</dbReference>
<feature type="domain" description="AMP-dependent synthetase/ligase" evidence="3">
    <location>
        <begin position="49"/>
        <end position="432"/>
    </location>
</feature>
<dbReference type="Gene3D" id="3.40.50.12780">
    <property type="entry name" value="N-terminal domain of ligase-like"/>
    <property type="match status" value="1"/>
</dbReference>
<proteinExistence type="inferred from homology"/>
<dbReference type="PANTHER" id="PTHR24096:SF149">
    <property type="entry name" value="AMP-BINDING DOMAIN-CONTAINING PROTEIN-RELATED"/>
    <property type="match status" value="1"/>
</dbReference>
<evidence type="ECO:0000259" key="3">
    <source>
        <dbReference type="Pfam" id="PF00501"/>
    </source>
</evidence>
<keyword evidence="2" id="KW-0436">Ligase</keyword>
<dbReference type="Pfam" id="PF13193">
    <property type="entry name" value="AMP-binding_C"/>
    <property type="match status" value="1"/>
</dbReference>
<feature type="domain" description="AMP-binding enzyme C-terminal" evidence="4">
    <location>
        <begin position="482"/>
        <end position="563"/>
    </location>
</feature>
<dbReference type="OrthoDB" id="6509636at2759"/>
<keyword evidence="6" id="KW-1185">Reference proteome</keyword>